<dbReference type="RefSeq" id="WP_211631319.1">
    <property type="nucleotide sequence ID" value="NZ_CP073100.1"/>
</dbReference>
<dbReference type="PROSITE" id="PS51257">
    <property type="entry name" value="PROKAR_LIPOPROTEIN"/>
    <property type="match status" value="1"/>
</dbReference>
<gene>
    <name evidence="2" type="ORF">KBB96_20295</name>
</gene>
<accession>A0A975J010</accession>
<feature type="compositionally biased region" description="Low complexity" evidence="1">
    <location>
        <begin position="143"/>
        <end position="152"/>
    </location>
</feature>
<evidence type="ECO:0000313" key="3">
    <source>
        <dbReference type="Proteomes" id="UP000676169"/>
    </source>
</evidence>
<feature type="compositionally biased region" description="Gly residues" evidence="1">
    <location>
        <begin position="274"/>
        <end position="286"/>
    </location>
</feature>
<name>A0A975J010_9BACT</name>
<proteinExistence type="predicted"/>
<organism evidence="2 3">
    <name type="scientific">Luteolibacter ambystomatis</name>
    <dbReference type="NCBI Taxonomy" id="2824561"/>
    <lineage>
        <taxon>Bacteria</taxon>
        <taxon>Pseudomonadati</taxon>
        <taxon>Verrucomicrobiota</taxon>
        <taxon>Verrucomicrobiia</taxon>
        <taxon>Verrucomicrobiales</taxon>
        <taxon>Verrucomicrobiaceae</taxon>
        <taxon>Luteolibacter</taxon>
    </lineage>
</organism>
<dbReference type="KEGG" id="lamb:KBB96_20295"/>
<evidence type="ECO:0000313" key="2">
    <source>
        <dbReference type="EMBL" id="QUE51180.1"/>
    </source>
</evidence>
<dbReference type="EMBL" id="CP073100">
    <property type="protein sequence ID" value="QUE51180.1"/>
    <property type="molecule type" value="Genomic_DNA"/>
</dbReference>
<evidence type="ECO:0000256" key="1">
    <source>
        <dbReference type="SAM" id="MobiDB-lite"/>
    </source>
</evidence>
<protein>
    <recommendedName>
        <fullName evidence="4">Lipoprotein</fullName>
    </recommendedName>
</protein>
<keyword evidence="3" id="KW-1185">Reference proteome</keyword>
<dbReference type="Proteomes" id="UP000676169">
    <property type="component" value="Chromosome"/>
</dbReference>
<sequence>MKRAPSLQIRRGGILQLSTWIILAGSTLTLTSCDSSERKARQAQASYEAESKRLIAELDDQRTQLLSGEVPNNFRIDDIGYYHAGAHDFYEHSYNFQRDGKWFVNNTWAEAPGPEDVPASRPSPEALKRIDDALAKQQQSLDTTAQQATYYQNQSHSSGPGLGTALAMYWLLSGNRGSYAPGPGFSSFGQRAPLFETTYRRQRDEQARTASYAGGGSRSGTSGSSGSSHTTYGKGSSSSSSSGDNHSSTSASRPSSPSGSTHASGSSSSPSSRGGFGSSGGGSSSS</sequence>
<evidence type="ECO:0008006" key="4">
    <source>
        <dbReference type="Google" id="ProtNLM"/>
    </source>
</evidence>
<feature type="region of interest" description="Disordered" evidence="1">
    <location>
        <begin position="200"/>
        <end position="286"/>
    </location>
</feature>
<dbReference type="AlphaFoldDB" id="A0A975J010"/>
<feature type="compositionally biased region" description="Low complexity" evidence="1">
    <location>
        <begin position="219"/>
        <end position="273"/>
    </location>
</feature>
<feature type="region of interest" description="Disordered" evidence="1">
    <location>
        <begin position="137"/>
        <end position="158"/>
    </location>
</feature>
<reference evidence="2" key="1">
    <citation type="submission" date="2021-04" db="EMBL/GenBank/DDBJ databases">
        <title>Luteolibacter sp. 32A isolated from the skin of an Anderson's salamander (Ambystoma andersonii).</title>
        <authorList>
            <person name="Spergser J."/>
            <person name="Busse H.-J."/>
        </authorList>
    </citation>
    <scope>NUCLEOTIDE SEQUENCE</scope>
    <source>
        <strain evidence="2">32A</strain>
    </source>
</reference>